<gene>
    <name evidence="1" type="ORF">CES85_5645</name>
</gene>
<name>A0A248UEL0_9HYPH</name>
<evidence type="ECO:0000313" key="2">
    <source>
        <dbReference type="Proteomes" id="UP000215256"/>
    </source>
</evidence>
<dbReference type="EMBL" id="CP022603">
    <property type="protein sequence ID" value="ASV84841.1"/>
    <property type="molecule type" value="Genomic_DNA"/>
</dbReference>
<dbReference type="AlphaFoldDB" id="A0A248UEL0"/>
<evidence type="ECO:0000313" key="1">
    <source>
        <dbReference type="EMBL" id="ASV84841.1"/>
    </source>
</evidence>
<reference evidence="1 2" key="1">
    <citation type="submission" date="2017-07" db="EMBL/GenBank/DDBJ databases">
        <title>Phylogenetic study on the rhizospheric bacterium Ochrobactrum sp. A44.</title>
        <authorList>
            <person name="Krzyzanowska D.M."/>
            <person name="Ossowicki A."/>
            <person name="Rajewska M."/>
            <person name="Maciag T."/>
            <person name="Kaczynski Z."/>
            <person name="Czerwicka M."/>
            <person name="Jafra S."/>
        </authorList>
    </citation>
    <scope>NUCLEOTIDE SEQUENCE [LARGE SCALE GENOMIC DNA]</scope>
    <source>
        <strain evidence="1 2">A44</strain>
    </source>
</reference>
<proteinExistence type="predicted"/>
<dbReference type="RefSeq" id="WP_157743438.1">
    <property type="nucleotide sequence ID" value="NZ_CP022603.1"/>
</dbReference>
<sequence>MGQPIRAVIFGLVHYLLTIAHGTVVPRPRTTGHLGAYVPSGTLLLRLVLAM</sequence>
<dbReference type="KEGG" id="och:CES85_5645"/>
<organism evidence="1 2">
    <name type="scientific">Ochrobactrum quorumnocens</name>
    <dbReference type="NCBI Taxonomy" id="271865"/>
    <lineage>
        <taxon>Bacteria</taxon>
        <taxon>Pseudomonadati</taxon>
        <taxon>Pseudomonadota</taxon>
        <taxon>Alphaproteobacteria</taxon>
        <taxon>Hyphomicrobiales</taxon>
        <taxon>Brucellaceae</taxon>
        <taxon>Brucella/Ochrobactrum group</taxon>
        <taxon>Ochrobactrum</taxon>
    </lineage>
</organism>
<protein>
    <submittedName>
        <fullName evidence="1">Putative membrane protein</fullName>
    </submittedName>
</protein>
<dbReference type="Proteomes" id="UP000215256">
    <property type="component" value="Chromosome 2"/>
</dbReference>
<accession>A0A248UEL0</accession>